<name>A0ACB0JMT4_TRIPR</name>
<comment type="caution">
    <text evidence="1">The sequence shown here is derived from an EMBL/GenBank/DDBJ whole genome shotgun (WGS) entry which is preliminary data.</text>
</comment>
<organism evidence="1 2">
    <name type="scientific">Trifolium pratense</name>
    <name type="common">Red clover</name>
    <dbReference type="NCBI Taxonomy" id="57577"/>
    <lineage>
        <taxon>Eukaryota</taxon>
        <taxon>Viridiplantae</taxon>
        <taxon>Streptophyta</taxon>
        <taxon>Embryophyta</taxon>
        <taxon>Tracheophyta</taxon>
        <taxon>Spermatophyta</taxon>
        <taxon>Magnoliopsida</taxon>
        <taxon>eudicotyledons</taxon>
        <taxon>Gunneridae</taxon>
        <taxon>Pentapetalae</taxon>
        <taxon>rosids</taxon>
        <taxon>fabids</taxon>
        <taxon>Fabales</taxon>
        <taxon>Fabaceae</taxon>
        <taxon>Papilionoideae</taxon>
        <taxon>50 kb inversion clade</taxon>
        <taxon>NPAAA clade</taxon>
        <taxon>Hologalegina</taxon>
        <taxon>IRL clade</taxon>
        <taxon>Trifolieae</taxon>
        <taxon>Trifolium</taxon>
    </lineage>
</organism>
<keyword evidence="2" id="KW-1185">Reference proteome</keyword>
<reference evidence="1" key="1">
    <citation type="submission" date="2023-10" db="EMBL/GenBank/DDBJ databases">
        <authorList>
            <person name="Rodriguez Cubillos JULIANA M."/>
            <person name="De Vega J."/>
        </authorList>
    </citation>
    <scope>NUCLEOTIDE SEQUENCE</scope>
</reference>
<dbReference type="Proteomes" id="UP001177021">
    <property type="component" value="Unassembled WGS sequence"/>
</dbReference>
<sequence length="334" mass="36427">MAKTKLLLLVLFLAVCLGMCRSWIEDVAEEEQTNSEAVQNADSVSDLARQQFSRSLGLGNDDASQNINYKAQDAASRVADTIKSAASEASDYASQKAAYASQTAADTKEAISGAMTYGKEKTSEAYNGIGRDEIIRMPTDKVHDTYEDSKQKLSTASDKASNTAQNAKDNIGDAVEYGREGAANVYDQGKQKLSTASDVASEKFYDAKDTMENEKDKARNAYAEFVQKISDLASSNGYDEAKEKIKIDSRKMYNEAKEGINDMVGSKGNDAKSKIGCGGHKSDETFERLKREVHEAYMTARKSMDEEAKANYEATKEKASEATGNLGAKMRNTP</sequence>
<gene>
    <name evidence="1" type="ORF">MILVUS5_LOCUS15124</name>
</gene>
<evidence type="ECO:0000313" key="2">
    <source>
        <dbReference type="Proteomes" id="UP001177021"/>
    </source>
</evidence>
<evidence type="ECO:0000313" key="1">
    <source>
        <dbReference type="EMBL" id="CAJ2646410.1"/>
    </source>
</evidence>
<dbReference type="EMBL" id="CASHSV030000109">
    <property type="protein sequence ID" value="CAJ2646410.1"/>
    <property type="molecule type" value="Genomic_DNA"/>
</dbReference>
<accession>A0ACB0JMT4</accession>
<protein>
    <submittedName>
        <fullName evidence="1">Uncharacterized protein</fullName>
    </submittedName>
</protein>
<proteinExistence type="predicted"/>